<accession>A0A1J1IBI3</accession>
<name>A0A1J1IBI3_9DIPT</name>
<proteinExistence type="predicted"/>
<evidence type="ECO:0000313" key="1">
    <source>
        <dbReference type="EMBL" id="CRK96342.1"/>
    </source>
</evidence>
<dbReference type="AlphaFoldDB" id="A0A1J1IBI3"/>
<gene>
    <name evidence="1" type="ORF">CLUMA_CG009761</name>
</gene>
<reference evidence="1 2" key="1">
    <citation type="submission" date="2015-04" db="EMBL/GenBank/DDBJ databases">
        <authorList>
            <person name="Syromyatnikov M.Y."/>
            <person name="Popov V.N."/>
        </authorList>
    </citation>
    <scope>NUCLEOTIDE SEQUENCE [LARGE SCALE GENOMIC DNA]</scope>
</reference>
<evidence type="ECO:0000313" key="2">
    <source>
        <dbReference type="Proteomes" id="UP000183832"/>
    </source>
</evidence>
<sequence>MVEIKLFIAIKPLRYDSQLIRVDVHPKTSIKSHNIKGINNEKSKKIRTIAMQNFVSVEIIFHE</sequence>
<dbReference type="EMBL" id="CVRI01000043">
    <property type="protein sequence ID" value="CRK96342.1"/>
    <property type="molecule type" value="Genomic_DNA"/>
</dbReference>
<organism evidence="1 2">
    <name type="scientific">Clunio marinus</name>
    <dbReference type="NCBI Taxonomy" id="568069"/>
    <lineage>
        <taxon>Eukaryota</taxon>
        <taxon>Metazoa</taxon>
        <taxon>Ecdysozoa</taxon>
        <taxon>Arthropoda</taxon>
        <taxon>Hexapoda</taxon>
        <taxon>Insecta</taxon>
        <taxon>Pterygota</taxon>
        <taxon>Neoptera</taxon>
        <taxon>Endopterygota</taxon>
        <taxon>Diptera</taxon>
        <taxon>Nematocera</taxon>
        <taxon>Chironomoidea</taxon>
        <taxon>Chironomidae</taxon>
        <taxon>Clunio</taxon>
    </lineage>
</organism>
<dbReference type="Proteomes" id="UP000183832">
    <property type="component" value="Unassembled WGS sequence"/>
</dbReference>
<protein>
    <submittedName>
        <fullName evidence="1">CLUMA_CG009761, isoform A</fullName>
    </submittedName>
</protein>
<keyword evidence="2" id="KW-1185">Reference proteome</keyword>